<evidence type="ECO:0000313" key="2">
    <source>
        <dbReference type="EMBL" id="BBO80654.1"/>
    </source>
</evidence>
<dbReference type="AlphaFoldDB" id="A0A5K7ZH37"/>
<dbReference type="SUPFAM" id="SSF143555">
    <property type="entry name" value="FwdE-like"/>
    <property type="match status" value="2"/>
</dbReference>
<dbReference type="PANTHER" id="PTHR39418">
    <property type="entry name" value="DEHYDROGENASE-RELATED"/>
    <property type="match status" value="1"/>
</dbReference>
<gene>
    <name evidence="2" type="ORF">DSCO28_12200</name>
</gene>
<dbReference type="Gene3D" id="3.30.1330.130">
    <property type="match status" value="1"/>
</dbReference>
<sequence length="331" mass="36070">MRKTTHWFFIVLVSVIVGFSGNGFGATFDKTVTQAMHTLNVTQGDSDLLVMTDAPFVMVDGANALPWLDRAQMATGCTVGKGNLLFFQRPQNHAFRLMLFKRSGAAVIVSREGTGWISESVDLGPTVISQPTFWKKTDDYRAGRDLFTLAAVANAWAKGAPYDFLKSAELHNHICPGLTSGYLMAHYILNHYPLSKGERYTVVSCPVWCKEDAFQVIMDCTPGKRGLVVKSLSEEQKANISIAHPAGMVLIWDAKKKIGKGVALSFDFAPLKALSPKDTPKAAMVLAALEHLGQPDRFVSTAAEFQLDEALYNGIIQAGTNPYALAGLVKP</sequence>
<dbReference type="PANTHER" id="PTHR39418:SF1">
    <property type="entry name" value="DEHYDROGENASE"/>
    <property type="match status" value="1"/>
</dbReference>
<evidence type="ECO:0000313" key="3">
    <source>
        <dbReference type="Proteomes" id="UP000425960"/>
    </source>
</evidence>
<dbReference type="KEGG" id="dov:DSCO28_12200"/>
<proteinExistence type="predicted"/>
<reference evidence="2 3" key="1">
    <citation type="submission" date="2019-11" db="EMBL/GenBank/DDBJ databases">
        <title>Comparative genomics of hydrocarbon-degrading Desulfosarcina strains.</title>
        <authorList>
            <person name="Watanabe M."/>
            <person name="Kojima H."/>
            <person name="Fukui M."/>
        </authorList>
    </citation>
    <scope>NUCLEOTIDE SEQUENCE [LARGE SCALE GENOMIC DNA]</scope>
    <source>
        <strain evidence="2 3">28bB2T</strain>
    </source>
</reference>
<dbReference type="EMBL" id="AP021876">
    <property type="protein sequence ID" value="BBO80654.1"/>
    <property type="molecule type" value="Genomic_DNA"/>
</dbReference>
<protein>
    <recommendedName>
        <fullName evidence="1">Formylmethanofuran dehydrogenase subunit E domain-containing protein</fullName>
    </recommendedName>
</protein>
<organism evidence="2 3">
    <name type="scientific">Desulfosarcina ovata subsp. sediminis</name>
    <dbReference type="NCBI Taxonomy" id="885957"/>
    <lineage>
        <taxon>Bacteria</taxon>
        <taxon>Pseudomonadati</taxon>
        <taxon>Thermodesulfobacteriota</taxon>
        <taxon>Desulfobacteria</taxon>
        <taxon>Desulfobacterales</taxon>
        <taxon>Desulfosarcinaceae</taxon>
        <taxon>Desulfosarcina</taxon>
    </lineage>
</organism>
<dbReference type="InterPro" id="IPR053194">
    <property type="entry name" value="tRNA_methyltr_O"/>
</dbReference>
<dbReference type="RefSeq" id="WP_155321545.1">
    <property type="nucleotide sequence ID" value="NZ_AP021876.1"/>
</dbReference>
<dbReference type="Pfam" id="PF02663">
    <property type="entry name" value="FmdE"/>
    <property type="match status" value="1"/>
</dbReference>
<dbReference type="Proteomes" id="UP000425960">
    <property type="component" value="Chromosome"/>
</dbReference>
<name>A0A5K7ZH37_9BACT</name>
<feature type="domain" description="Formylmethanofuran dehydrogenase subunit E" evidence="1">
    <location>
        <begin position="171"/>
        <end position="234"/>
    </location>
</feature>
<accession>A0A5K7ZH37</accession>
<evidence type="ECO:0000259" key="1">
    <source>
        <dbReference type="Pfam" id="PF02663"/>
    </source>
</evidence>
<dbReference type="InterPro" id="IPR003814">
    <property type="entry name" value="FmdEsu_dom"/>
</dbReference>